<dbReference type="AlphaFoldDB" id="A0A2T7PEG8"/>
<dbReference type="SUPFAM" id="SSF48452">
    <property type="entry name" value="TPR-like"/>
    <property type="match status" value="1"/>
</dbReference>
<dbReference type="EMBL" id="PZQS01000004">
    <property type="protein sequence ID" value="PVD31803.1"/>
    <property type="molecule type" value="Genomic_DNA"/>
</dbReference>
<dbReference type="PANTHER" id="PTHR16263">
    <property type="entry name" value="TETRATRICOPEPTIDE REPEAT PROTEIN 38"/>
    <property type="match status" value="1"/>
</dbReference>
<keyword evidence="4" id="KW-0802">TPR repeat</keyword>
<proteinExistence type="inferred from homology"/>
<accession>A0A2T7PEG8</accession>
<name>A0A2T7PEG8_POMCA</name>
<dbReference type="CDD" id="cd05804">
    <property type="entry name" value="StaR_like"/>
    <property type="match status" value="1"/>
</dbReference>
<dbReference type="Gene3D" id="1.25.40.10">
    <property type="entry name" value="Tetratricopeptide repeat domain"/>
    <property type="match status" value="1"/>
</dbReference>
<dbReference type="PANTHER" id="PTHR16263:SF4">
    <property type="entry name" value="TETRATRICOPEPTIDE REPEAT PROTEIN 38"/>
    <property type="match status" value="1"/>
</dbReference>
<dbReference type="InterPro" id="IPR011990">
    <property type="entry name" value="TPR-like_helical_dom_sf"/>
</dbReference>
<evidence type="ECO:0000313" key="6">
    <source>
        <dbReference type="Proteomes" id="UP000245119"/>
    </source>
</evidence>
<comment type="similarity">
    <text evidence="1">Belongs to the TTC38 family.</text>
</comment>
<evidence type="ECO:0000313" key="5">
    <source>
        <dbReference type="EMBL" id="PVD31803.1"/>
    </source>
</evidence>
<evidence type="ECO:0000256" key="1">
    <source>
        <dbReference type="ARBA" id="ARBA00005857"/>
    </source>
</evidence>
<sequence length="423" mass="47511">MGDSGLVDYLTSLPLRRIDDYVVESSAAQVMCRKFESDFPYYSVTTVVDSSVMGHVMKNGLDLIGTGRTTRLDPEFKADFDRMVELSDKQTGLSASEKNHVKALQLFADGHMALAANIWEDILIDHPLDMLALKFAHDSYFYLGQSNQIRDSIARVLKHYQPSNPFYGYHFGMYSFGLEETNLYDQAEKMARKGLEINPGDAWSTHTICHVMEMMGRQDEGISFLDKTVKDWEPRGLLACHNFWHWALYYIEKGEYQAALDILDTQVKVRASKSGALLDIVDSSSLLFRLQMEGVNIGDRWEDVFELCRPHLDDHILVFNDIHFLLGCLGAGKADATKYFINSFEEFVRDGAGCQHDVAGGVGQTLCQAFVSYSAGDFASVVDLLYPIRYQIISIGGSHAQAAIKSSRPRHHCLARYVAAGNH</sequence>
<evidence type="ECO:0000256" key="3">
    <source>
        <dbReference type="ARBA" id="ARBA00022737"/>
    </source>
</evidence>
<gene>
    <name evidence="5" type="ORF">C0Q70_07221</name>
</gene>
<evidence type="ECO:0000256" key="2">
    <source>
        <dbReference type="ARBA" id="ARBA00019992"/>
    </source>
</evidence>
<keyword evidence="3" id="KW-0677">Repeat</keyword>
<reference evidence="5 6" key="1">
    <citation type="submission" date="2018-04" db="EMBL/GenBank/DDBJ databases">
        <title>The genome of golden apple snail Pomacea canaliculata provides insight into stress tolerance and invasive adaptation.</title>
        <authorList>
            <person name="Liu C."/>
            <person name="Liu B."/>
            <person name="Ren Y."/>
            <person name="Zhang Y."/>
            <person name="Wang H."/>
            <person name="Li S."/>
            <person name="Jiang F."/>
            <person name="Yin L."/>
            <person name="Zhang G."/>
            <person name="Qian W."/>
            <person name="Fan W."/>
        </authorList>
    </citation>
    <scope>NUCLEOTIDE SEQUENCE [LARGE SCALE GENOMIC DNA]</scope>
    <source>
        <strain evidence="5">SZHN2017</strain>
        <tissue evidence="5">Muscle</tissue>
    </source>
</reference>
<evidence type="ECO:0000256" key="4">
    <source>
        <dbReference type="ARBA" id="ARBA00022803"/>
    </source>
</evidence>
<comment type="caution">
    <text evidence="5">The sequence shown here is derived from an EMBL/GenBank/DDBJ whole genome shotgun (WGS) entry which is preliminary data.</text>
</comment>
<dbReference type="OrthoDB" id="1427555at2759"/>
<dbReference type="InterPro" id="IPR033891">
    <property type="entry name" value="TTC38"/>
</dbReference>
<organism evidence="5 6">
    <name type="scientific">Pomacea canaliculata</name>
    <name type="common">Golden apple snail</name>
    <dbReference type="NCBI Taxonomy" id="400727"/>
    <lineage>
        <taxon>Eukaryota</taxon>
        <taxon>Metazoa</taxon>
        <taxon>Spiralia</taxon>
        <taxon>Lophotrochozoa</taxon>
        <taxon>Mollusca</taxon>
        <taxon>Gastropoda</taxon>
        <taxon>Caenogastropoda</taxon>
        <taxon>Architaenioglossa</taxon>
        <taxon>Ampullarioidea</taxon>
        <taxon>Ampullariidae</taxon>
        <taxon>Pomacea</taxon>
    </lineage>
</organism>
<dbReference type="Proteomes" id="UP000245119">
    <property type="component" value="Linkage Group LG4"/>
</dbReference>
<keyword evidence="6" id="KW-1185">Reference proteome</keyword>
<protein>
    <recommendedName>
        <fullName evidence="2">Tetratricopeptide repeat protein 38</fullName>
    </recommendedName>
</protein>